<keyword evidence="2" id="KW-0812">Transmembrane</keyword>
<accession>A0AA43XHZ1</accession>
<protein>
    <submittedName>
        <fullName evidence="3">2-hydroxycarboxylate transporter family protein</fullName>
    </submittedName>
</protein>
<keyword evidence="1" id="KW-0769">Symport</keyword>
<dbReference type="PIRSF" id="PIRSF005348">
    <property type="entry name" value="YxkH"/>
    <property type="match status" value="1"/>
</dbReference>
<keyword evidence="4" id="KW-1185">Reference proteome</keyword>
<comment type="similarity">
    <text evidence="1">Belongs to the 2-hydroxycarboxylate transporter (2-HCT) (TC 2.A.24) family.</text>
</comment>
<dbReference type="InterPro" id="IPR004679">
    <property type="entry name" value="2-OHcarboxylate_transport"/>
</dbReference>
<evidence type="ECO:0000313" key="3">
    <source>
        <dbReference type="EMBL" id="NBG87168.1"/>
    </source>
</evidence>
<evidence type="ECO:0000256" key="1">
    <source>
        <dbReference type="PIRNR" id="PIRNR005348"/>
    </source>
</evidence>
<feature type="transmembrane region" description="Helical" evidence="2">
    <location>
        <begin position="28"/>
        <end position="47"/>
    </location>
</feature>
<evidence type="ECO:0000313" key="4">
    <source>
        <dbReference type="Proteomes" id="UP000449710"/>
    </source>
</evidence>
<dbReference type="GO" id="GO:0005886">
    <property type="term" value="C:plasma membrane"/>
    <property type="evidence" value="ECO:0007669"/>
    <property type="project" value="UniProtKB-UniRule"/>
</dbReference>
<comment type="caution">
    <text evidence="3">The sequence shown here is derived from an EMBL/GenBank/DDBJ whole genome shotgun (WGS) entry which is preliminary data.</text>
</comment>
<dbReference type="PANTHER" id="PTHR40033:SF1">
    <property type="entry name" value="CITRATE-SODIUM SYMPORTER"/>
    <property type="match status" value="1"/>
</dbReference>
<feature type="transmembrane region" description="Helical" evidence="2">
    <location>
        <begin position="360"/>
        <end position="390"/>
    </location>
</feature>
<proteinExistence type="inferred from homology"/>
<reference evidence="3 4" key="1">
    <citation type="submission" date="2019-04" db="EMBL/GenBank/DDBJ databases">
        <title>Isachenkonia alkalipeptolytica gen. nov. sp. nov. a new anaerobic, alkiliphilic organothrophic bacterium capable to reduce synthesized ferrihydrite isolated from a soda lake.</title>
        <authorList>
            <person name="Toshchakov S.V."/>
            <person name="Zavarzina D.G."/>
            <person name="Zhilina T.N."/>
            <person name="Kostrikina N.A."/>
            <person name="Kublanov I.V."/>
        </authorList>
    </citation>
    <scope>NUCLEOTIDE SEQUENCE [LARGE SCALE GENOMIC DNA]</scope>
    <source>
        <strain evidence="3 4">Z-1701</strain>
    </source>
</reference>
<feature type="transmembrane region" description="Helical" evidence="2">
    <location>
        <begin position="114"/>
        <end position="136"/>
    </location>
</feature>
<feature type="transmembrane region" description="Helical" evidence="2">
    <location>
        <begin position="212"/>
        <end position="234"/>
    </location>
</feature>
<name>A0AA43XHZ1_9CLOT</name>
<sequence length="452" mass="47462">MSEAKVESKAAVGTKIVEEKSKSKVKMFGMPLYMYGIFAVIMVAGLLTETISTDLAGGFAILYFLGITFGEIGDRIPIWKEYIGGGAILAFLGAAYLVYAGILPETYVESTSDFMAGTGFLTLFITVLITGSILSVNRKLLIRSFAGYIPAVLGGLLGAAILGSVAGLLMGIPFTEVIMLYVLPIMGGGNGGGAIPLSEIWHQVTGESQDGYYSFAIAILTIANIVAIFAGALLNKLGESQKGLTGNGSDLIRNEKAFIDTKEKKEVKITHREIAAGLVLAAMFYALGRLFSGFILPSIGGVVIHQYAYMVIFVAIFNAIGIIPDELKGGAKRLQTFFSGQFIWVIMAGVGIAYTDLGELFAAITLGNVFIATIIVLGAIAGSAIVGYLVGFFPIDSAVTAGLCMSNRGGSGDLAVLGAAKRMELISYGQIASRLGGGMVLVIASIFFSIFA</sequence>
<dbReference type="EMBL" id="SUMG01000001">
    <property type="protein sequence ID" value="NBG87168.1"/>
    <property type="molecule type" value="Genomic_DNA"/>
</dbReference>
<gene>
    <name evidence="3" type="ORF">ISALK_01505</name>
</gene>
<dbReference type="Proteomes" id="UP000449710">
    <property type="component" value="Unassembled WGS sequence"/>
</dbReference>
<feature type="transmembrane region" description="Helical" evidence="2">
    <location>
        <begin position="82"/>
        <end position="102"/>
    </location>
</feature>
<feature type="transmembrane region" description="Helical" evidence="2">
    <location>
        <begin position="53"/>
        <end position="70"/>
    </location>
</feature>
<dbReference type="GO" id="GO:0015293">
    <property type="term" value="F:symporter activity"/>
    <property type="evidence" value="ECO:0007669"/>
    <property type="project" value="UniProtKB-UniRule"/>
</dbReference>
<keyword evidence="2" id="KW-1133">Transmembrane helix</keyword>
<dbReference type="Pfam" id="PF03390">
    <property type="entry name" value="2HCT"/>
    <property type="match status" value="1"/>
</dbReference>
<feature type="transmembrane region" description="Helical" evidence="2">
    <location>
        <begin position="336"/>
        <end position="354"/>
    </location>
</feature>
<organism evidence="3 4">
    <name type="scientific">Isachenkonia alkalipeptolytica</name>
    <dbReference type="NCBI Taxonomy" id="2565777"/>
    <lineage>
        <taxon>Bacteria</taxon>
        <taxon>Bacillati</taxon>
        <taxon>Bacillota</taxon>
        <taxon>Clostridia</taxon>
        <taxon>Eubacteriales</taxon>
        <taxon>Clostridiaceae</taxon>
        <taxon>Isachenkonia</taxon>
    </lineage>
</organism>
<evidence type="ECO:0000256" key="2">
    <source>
        <dbReference type="SAM" id="Phobius"/>
    </source>
</evidence>
<feature type="transmembrane region" description="Helical" evidence="2">
    <location>
        <begin position="307"/>
        <end position="324"/>
    </location>
</feature>
<feature type="transmembrane region" description="Helical" evidence="2">
    <location>
        <begin position="274"/>
        <end position="295"/>
    </location>
</feature>
<keyword evidence="1" id="KW-0813">Transport</keyword>
<keyword evidence="1 2" id="KW-0472">Membrane</keyword>
<feature type="transmembrane region" description="Helical" evidence="2">
    <location>
        <begin position="148"/>
        <end position="174"/>
    </location>
</feature>
<dbReference type="PANTHER" id="PTHR40033">
    <property type="entry name" value="NA(+)-MALATE SYMPORTER"/>
    <property type="match status" value="1"/>
</dbReference>
<feature type="transmembrane region" description="Helical" evidence="2">
    <location>
        <begin position="431"/>
        <end position="451"/>
    </location>
</feature>
<dbReference type="GO" id="GO:0008514">
    <property type="term" value="F:organic anion transmembrane transporter activity"/>
    <property type="evidence" value="ECO:0007669"/>
    <property type="project" value="InterPro"/>
</dbReference>
<dbReference type="AlphaFoldDB" id="A0AA43XHZ1"/>